<evidence type="ECO:0000313" key="3">
    <source>
        <dbReference type="Proteomes" id="UP000070531"/>
    </source>
</evidence>
<accession>A0A134BGN8</accession>
<sequence length="85" mass="9557">KIILPVKLGLKCRDYIFNFLENPLIPSDNNASERGIRKLKIKQKISGTFRADKGADAFFAIHSIADTAWKNEQSQLGSIRAILEL</sequence>
<dbReference type="PANTHER" id="PTHR33678:SF1">
    <property type="entry name" value="BLL1576 PROTEIN"/>
    <property type="match status" value="1"/>
</dbReference>
<feature type="domain" description="Transposase IS66 central" evidence="1">
    <location>
        <begin position="10"/>
        <end position="56"/>
    </location>
</feature>
<protein>
    <recommendedName>
        <fullName evidence="1">Transposase IS66 central domain-containing protein</fullName>
    </recommendedName>
</protein>
<gene>
    <name evidence="2" type="ORF">HMPREF1860_00738</name>
</gene>
<organism evidence="2">
    <name type="scientific">Prevotella amnii</name>
    <dbReference type="NCBI Taxonomy" id="419005"/>
    <lineage>
        <taxon>Bacteria</taxon>
        <taxon>Pseudomonadati</taxon>
        <taxon>Bacteroidota</taxon>
        <taxon>Bacteroidia</taxon>
        <taxon>Bacteroidales</taxon>
        <taxon>Prevotellaceae</taxon>
        <taxon>Prevotella</taxon>
    </lineage>
</organism>
<dbReference type="InterPro" id="IPR052344">
    <property type="entry name" value="Transposase-related"/>
</dbReference>
<dbReference type="PANTHER" id="PTHR33678">
    <property type="entry name" value="BLL1576 PROTEIN"/>
    <property type="match status" value="1"/>
</dbReference>
<proteinExistence type="predicted"/>
<dbReference type="PATRIC" id="fig|419005.5.peg.739"/>
<dbReference type="RefSeq" id="WP_156441244.1">
    <property type="nucleotide sequence ID" value="NZ_KQ960496.1"/>
</dbReference>
<dbReference type="STRING" id="419005.HMPREF1860_00738"/>
<evidence type="ECO:0000259" key="1">
    <source>
        <dbReference type="Pfam" id="PF03050"/>
    </source>
</evidence>
<evidence type="ECO:0000313" key="2">
    <source>
        <dbReference type="EMBL" id="KXB79107.1"/>
    </source>
</evidence>
<comment type="caution">
    <text evidence="2">The sequence shown here is derived from an EMBL/GenBank/DDBJ whole genome shotgun (WGS) entry which is preliminary data.</text>
</comment>
<dbReference type="AlphaFoldDB" id="A0A134BGN8"/>
<reference evidence="2 3" key="1">
    <citation type="submission" date="2016-01" db="EMBL/GenBank/DDBJ databases">
        <authorList>
            <person name="Oliw E.H."/>
        </authorList>
    </citation>
    <scope>NUCLEOTIDE SEQUENCE [LARGE SCALE GENOMIC DNA]</scope>
    <source>
        <strain evidence="2 3">DNF00307</strain>
    </source>
</reference>
<dbReference type="EMBL" id="LSDL01000031">
    <property type="protein sequence ID" value="KXB79107.1"/>
    <property type="molecule type" value="Genomic_DNA"/>
</dbReference>
<dbReference type="Proteomes" id="UP000070531">
    <property type="component" value="Unassembled WGS sequence"/>
</dbReference>
<dbReference type="InterPro" id="IPR004291">
    <property type="entry name" value="Transposase_IS66_central"/>
</dbReference>
<dbReference type="Pfam" id="PF03050">
    <property type="entry name" value="DDE_Tnp_IS66"/>
    <property type="match status" value="1"/>
</dbReference>
<feature type="non-terminal residue" evidence="2">
    <location>
        <position position="1"/>
    </location>
</feature>
<name>A0A134BGN8_9BACT</name>